<protein>
    <submittedName>
        <fullName evidence="2">Uncharacterized protein</fullName>
    </submittedName>
</protein>
<proteinExistence type="predicted"/>
<name>A0A8U0A0K0_9EURY</name>
<evidence type="ECO:0000313" key="2">
    <source>
        <dbReference type="EMBL" id="UPM42309.1"/>
    </source>
</evidence>
<evidence type="ECO:0000256" key="1">
    <source>
        <dbReference type="SAM" id="MobiDB-lite"/>
    </source>
</evidence>
<dbReference type="KEGG" id="haad:MW046_10105"/>
<gene>
    <name evidence="2" type="ORF">MW046_10105</name>
</gene>
<accession>A0A8U0A0K0</accession>
<sequence length="127" mass="13910">MRSEAARVTVPTRIVWGRVLRTPGDGLHIEAKTMYDSNPNDLEGTDALTSREERSSASRRSATVDDIEETILRYCWAKTDECPACGCDSALRIGVETENEEAVSAPDCQLCDAVVRTIADGVDFDLT</sequence>
<dbReference type="RefSeq" id="WP_247992984.1">
    <property type="nucleotide sequence ID" value="NZ_CP096019.1"/>
</dbReference>
<reference evidence="2" key="1">
    <citation type="submission" date="2022-04" db="EMBL/GenBank/DDBJ databases">
        <title>Halocatena sp. nov., isolated from a salt lake.</title>
        <authorList>
            <person name="Cui H.-L."/>
        </authorList>
    </citation>
    <scope>NUCLEOTIDE SEQUENCE</scope>
    <source>
        <strain evidence="2">AD-1</strain>
    </source>
</reference>
<dbReference type="Proteomes" id="UP000831768">
    <property type="component" value="Chromosome"/>
</dbReference>
<feature type="region of interest" description="Disordered" evidence="1">
    <location>
        <begin position="31"/>
        <end position="62"/>
    </location>
</feature>
<dbReference type="GeneID" id="71928402"/>
<keyword evidence="3" id="KW-1185">Reference proteome</keyword>
<dbReference type="AlphaFoldDB" id="A0A8U0A0K0"/>
<evidence type="ECO:0000313" key="3">
    <source>
        <dbReference type="Proteomes" id="UP000831768"/>
    </source>
</evidence>
<organism evidence="2 3">
    <name type="scientific">Halocatena salina</name>
    <dbReference type="NCBI Taxonomy" id="2934340"/>
    <lineage>
        <taxon>Archaea</taxon>
        <taxon>Methanobacteriati</taxon>
        <taxon>Methanobacteriota</taxon>
        <taxon>Stenosarchaea group</taxon>
        <taxon>Halobacteria</taxon>
        <taxon>Halobacteriales</taxon>
        <taxon>Natronomonadaceae</taxon>
        <taxon>Halocatena</taxon>
    </lineage>
</organism>
<dbReference type="EMBL" id="CP096019">
    <property type="protein sequence ID" value="UPM42309.1"/>
    <property type="molecule type" value="Genomic_DNA"/>
</dbReference>